<comment type="caution">
    <text evidence="1">The sequence shown here is derived from an EMBL/GenBank/DDBJ whole genome shotgun (WGS) entry which is preliminary data.</text>
</comment>
<evidence type="ECO:0000313" key="1">
    <source>
        <dbReference type="EMBL" id="KVP97851.1"/>
    </source>
</evidence>
<proteinExistence type="predicted"/>
<accession>A0AAW3MXB2</accession>
<dbReference type="Proteomes" id="UP000056453">
    <property type="component" value="Unassembled WGS sequence"/>
</dbReference>
<evidence type="ECO:0000313" key="2">
    <source>
        <dbReference type="Proteomes" id="UP000056453"/>
    </source>
</evidence>
<protein>
    <recommendedName>
        <fullName evidence="3">Transposase</fullName>
    </recommendedName>
</protein>
<dbReference type="EMBL" id="LPBJ01000047">
    <property type="protein sequence ID" value="KVP97851.1"/>
    <property type="molecule type" value="Genomic_DNA"/>
</dbReference>
<dbReference type="RefSeq" id="WP_059928380.1">
    <property type="nucleotide sequence ID" value="NZ_LPBG01000117.1"/>
</dbReference>
<gene>
    <name evidence="1" type="ORF">WJ96_04585</name>
</gene>
<dbReference type="AlphaFoldDB" id="A0AAW3MXB2"/>
<reference evidence="1 2" key="1">
    <citation type="submission" date="2015-11" db="EMBL/GenBank/DDBJ databases">
        <title>Expanding the genomic diversity of Burkholderia species for the development of highly accurate diagnostics.</title>
        <authorList>
            <person name="Sahl J."/>
            <person name="Keim P."/>
            <person name="Wagner D."/>
        </authorList>
    </citation>
    <scope>NUCLEOTIDE SEQUENCE [LARGE SCALE GENOMIC DNA]</scope>
    <source>
        <strain evidence="1 2">MSMB1808WGS</strain>
    </source>
</reference>
<name>A0AAW3MXB2_9BURK</name>
<evidence type="ECO:0008006" key="3">
    <source>
        <dbReference type="Google" id="ProtNLM"/>
    </source>
</evidence>
<sequence length="119" mass="13178">MRAPIEAQAPQQGGLPEFHLPALPGLLDELFAWLNANLPVDSRKPLAPQDVAHVSLVPAEFAQIPGESGWCAHRRVTFKRVHGIEFWLTQLQLPALRSVADLRGRIAWKLTGNTAALFR</sequence>
<organism evidence="1 2">
    <name type="scientific">Burkholderia ubonensis</name>
    <dbReference type="NCBI Taxonomy" id="101571"/>
    <lineage>
        <taxon>Bacteria</taxon>
        <taxon>Pseudomonadati</taxon>
        <taxon>Pseudomonadota</taxon>
        <taxon>Betaproteobacteria</taxon>
        <taxon>Burkholderiales</taxon>
        <taxon>Burkholderiaceae</taxon>
        <taxon>Burkholderia</taxon>
        <taxon>Burkholderia cepacia complex</taxon>
    </lineage>
</organism>
<keyword evidence="2" id="KW-1185">Reference proteome</keyword>